<dbReference type="STRING" id="673862.BABL1_gene_385"/>
<reference evidence="1 2" key="1">
    <citation type="journal article" date="2015" name="Biol. Direct">
        <title>Babela massiliensis, a representative of a widespread bacterial phylum with unusual adaptations to parasitism in amoebae.</title>
        <authorList>
            <person name="Pagnier I."/>
            <person name="Yutin N."/>
            <person name="Croce O."/>
            <person name="Makarova K.S."/>
            <person name="Wolf Y.I."/>
            <person name="Benamar S."/>
            <person name="Raoult D."/>
            <person name="Koonin E.V."/>
            <person name="La Scola B."/>
        </authorList>
    </citation>
    <scope>NUCLEOTIDE SEQUENCE [LARGE SCALE GENOMIC DNA]</scope>
    <source>
        <strain evidence="2">BABL1</strain>
    </source>
</reference>
<dbReference type="Proteomes" id="UP000018769">
    <property type="component" value="Chromosome I"/>
</dbReference>
<name>V6DGD5_9BACT</name>
<dbReference type="EMBL" id="HG793133">
    <property type="protein sequence ID" value="CDK30630.1"/>
    <property type="molecule type" value="Genomic_DNA"/>
</dbReference>
<organism evidence="1 2">
    <name type="scientific">Candidatus Babela massiliensis</name>
    <dbReference type="NCBI Taxonomy" id="673862"/>
    <lineage>
        <taxon>Bacteria</taxon>
        <taxon>Candidatus Babelota</taxon>
        <taxon>Candidatus Babeliae</taxon>
        <taxon>Candidatus Babeliales</taxon>
        <taxon>Candidatus Babeliaceae</taxon>
        <taxon>Candidatus Babela</taxon>
    </lineage>
</organism>
<dbReference type="eggNOG" id="COG0457">
    <property type="taxonomic scope" value="Bacteria"/>
</dbReference>
<evidence type="ECO:0000313" key="2">
    <source>
        <dbReference type="Proteomes" id="UP000018769"/>
    </source>
</evidence>
<accession>V6DGD5</accession>
<dbReference type="HOGENOM" id="CLU_1270361_0_0_7"/>
<dbReference type="KEGG" id="dpb:BABL1_gene_385"/>
<sequence length="217" mass="25256">MKKKLILWMSLLFIGKLMSMHAEIGESNWDLLPREIKLLVFEYVAGRYDLDQINKAINTLSKVNKEMRHLTLDPKSYLIKTIRANFCKKVTDLSLNFNKENESLSFIVDQKSYIAQFNFQNSADVRQKNIEVAQVIGIINQHDLNIFIKDLVLKLRDKTDEELLPIAMTLAQSYIYSQMNHNNMSVQNIRSIAQAIFDLFKCKESLNYKNKVTFGLI</sequence>
<keyword evidence="2" id="KW-1185">Reference proteome</keyword>
<dbReference type="RefSeq" id="WP_023792068.1">
    <property type="nucleotide sequence ID" value="NC_023003.1"/>
</dbReference>
<protein>
    <recommendedName>
        <fullName evidence="3">F-box domain-containing protein</fullName>
    </recommendedName>
</protein>
<evidence type="ECO:0008006" key="3">
    <source>
        <dbReference type="Google" id="ProtNLM"/>
    </source>
</evidence>
<proteinExistence type="predicted"/>
<gene>
    <name evidence="1" type="ORF">BABL1_gene_385</name>
</gene>
<dbReference type="AlphaFoldDB" id="V6DGD5"/>
<evidence type="ECO:0000313" key="1">
    <source>
        <dbReference type="EMBL" id="CDK30630.1"/>
    </source>
</evidence>